<dbReference type="PANTHER" id="PTHR42085">
    <property type="entry name" value="F-BOX DOMAIN-CONTAINING PROTEIN"/>
    <property type="match status" value="1"/>
</dbReference>
<dbReference type="Proteomes" id="UP000433883">
    <property type="component" value="Unassembled WGS sequence"/>
</dbReference>
<reference evidence="1 2" key="1">
    <citation type="submission" date="2019-11" db="EMBL/GenBank/DDBJ databases">
        <title>Venturia inaequalis Genome Resource.</title>
        <authorList>
            <person name="Lichtner F.J."/>
        </authorList>
    </citation>
    <scope>NUCLEOTIDE SEQUENCE [LARGE SCALE GENOMIC DNA]</scope>
    <source>
        <strain evidence="1">Bline_iso_100314</strain>
    </source>
</reference>
<dbReference type="EMBL" id="WNWQ01000437">
    <property type="protein sequence ID" value="KAE9967968.1"/>
    <property type="molecule type" value="Genomic_DNA"/>
</dbReference>
<proteinExistence type="predicted"/>
<evidence type="ECO:0008006" key="3">
    <source>
        <dbReference type="Google" id="ProtNLM"/>
    </source>
</evidence>
<name>A0A8H3UEV8_VENIN</name>
<organism evidence="1 2">
    <name type="scientific">Venturia inaequalis</name>
    <name type="common">Apple scab fungus</name>
    <dbReference type="NCBI Taxonomy" id="5025"/>
    <lineage>
        <taxon>Eukaryota</taxon>
        <taxon>Fungi</taxon>
        <taxon>Dikarya</taxon>
        <taxon>Ascomycota</taxon>
        <taxon>Pezizomycotina</taxon>
        <taxon>Dothideomycetes</taxon>
        <taxon>Pleosporomycetidae</taxon>
        <taxon>Venturiales</taxon>
        <taxon>Venturiaceae</taxon>
        <taxon>Venturia</taxon>
    </lineage>
</organism>
<dbReference type="AlphaFoldDB" id="A0A8H3UEV8"/>
<evidence type="ECO:0000313" key="1">
    <source>
        <dbReference type="EMBL" id="KAE9967968.1"/>
    </source>
</evidence>
<evidence type="ECO:0000313" key="2">
    <source>
        <dbReference type="Proteomes" id="UP000433883"/>
    </source>
</evidence>
<dbReference type="PANTHER" id="PTHR42085:SF1">
    <property type="entry name" value="F-BOX DOMAIN-CONTAINING PROTEIN"/>
    <property type="match status" value="1"/>
</dbReference>
<comment type="caution">
    <text evidence="1">The sequence shown here is derived from an EMBL/GenBank/DDBJ whole genome shotgun (WGS) entry which is preliminary data.</text>
</comment>
<protein>
    <recommendedName>
        <fullName evidence="3">F-box domain-containing protein</fullName>
    </recommendedName>
</protein>
<sequence>MGTARVSVPVKFGFLDLPPELRVKIYRSLFIVDKFRFGGLHRLTVRMRDGMRRRVSTRNNAASQLLRTCRLVLHEGLPMLWGENIFAFISVNDLNHWMCGWPLDNKGLIRSVVLEPRYSQQLKGMNRALAHFISLGNLRKFNIDVRGIHKGELLSSNMHLKTDVFLDLEEMIARITRCKGFLKKLFRHSPAIECGVIVVIEQIRKGEKIDGQVKIEGGEVRYKFVPNGKVQSKQTFSLAFDPSWPAENYEHLVGKFEGFLDLPPELRLKIYRNLFILENVKPLHEPHDRVNLEMQLYSWQAMTDAMRRRKVANPTTAAKSPGTFANPNAASPQLLMTCKLCLHEGLPVLYGENEIVFDECSEMRYYLDLWSPKAKASVKIIIFKGVLLKRSGLSAVARCLNALTSLRKFEFQPESRCYLRPLMSLDSEGWEWLTQRMNRNHYPGKTFLNALYGRNPSATCRVVQDVLTWNASNEKRGVIRYNVIPHGNVKKKRTFTLELDTTWPVKKYEALLNKS</sequence>
<dbReference type="InterPro" id="IPR038883">
    <property type="entry name" value="AN11006-like"/>
</dbReference>
<gene>
    <name evidence="1" type="ORF">BLS_006092</name>
</gene>
<accession>A0A8H3UEV8</accession>